<name>A0A1I6XAE3_9FLAO</name>
<dbReference type="STRING" id="477690.SAMN05216474_0042"/>
<sequence length="192" mass="22248">MSEKINIFHPNSPKAWREWLVKNHENTEAVWLVFHTVKSGKPSLTWSEAVDEALCFGWIDSKKVKIDTDTYHQYFSKRKANSTWSKVNKDKILQLEAENRMEKAGWQVIERAKENGSWTLLDSVEALLVPDKLVVEFNKYEGASDYFESLSKSSKKILLSWIVLAKREETKMKRIQVIAEAAGQQSMPKPFQ</sequence>
<dbReference type="RefSeq" id="WP_090244822.1">
    <property type="nucleotide sequence ID" value="NZ_FPAS01000001.1"/>
</dbReference>
<evidence type="ECO:0000313" key="1">
    <source>
        <dbReference type="EMBL" id="SFT35106.1"/>
    </source>
</evidence>
<dbReference type="Pfam" id="PF13376">
    <property type="entry name" value="OmdA"/>
    <property type="match status" value="1"/>
</dbReference>
<accession>A0A1I6XAE3</accession>
<dbReference type="OrthoDB" id="9796999at2"/>
<protein>
    <submittedName>
        <fullName evidence="1">Uncharacterized conserved protein YdeI, YjbR/CyaY-like superfamily, DUF1801 family</fullName>
    </submittedName>
</protein>
<gene>
    <name evidence="1" type="ORF">SAMN05216474_0042</name>
</gene>
<proteinExistence type="predicted"/>
<dbReference type="Proteomes" id="UP000236454">
    <property type="component" value="Unassembled WGS sequence"/>
</dbReference>
<organism evidence="1 2">
    <name type="scientific">Lishizhenia tianjinensis</name>
    <dbReference type="NCBI Taxonomy" id="477690"/>
    <lineage>
        <taxon>Bacteria</taxon>
        <taxon>Pseudomonadati</taxon>
        <taxon>Bacteroidota</taxon>
        <taxon>Flavobacteriia</taxon>
        <taxon>Flavobacteriales</taxon>
        <taxon>Crocinitomicaceae</taxon>
        <taxon>Lishizhenia</taxon>
    </lineage>
</organism>
<keyword evidence="2" id="KW-1185">Reference proteome</keyword>
<dbReference type="AlphaFoldDB" id="A0A1I6XAE3"/>
<reference evidence="1 2" key="1">
    <citation type="submission" date="2016-10" db="EMBL/GenBank/DDBJ databases">
        <authorList>
            <person name="de Groot N.N."/>
        </authorList>
    </citation>
    <scope>NUCLEOTIDE SEQUENCE [LARGE SCALE GENOMIC DNA]</scope>
    <source>
        <strain evidence="1 2">CGMCC 1.7005</strain>
    </source>
</reference>
<dbReference type="EMBL" id="FPAS01000001">
    <property type="protein sequence ID" value="SFT35106.1"/>
    <property type="molecule type" value="Genomic_DNA"/>
</dbReference>
<evidence type="ECO:0000313" key="2">
    <source>
        <dbReference type="Proteomes" id="UP000236454"/>
    </source>
</evidence>